<gene>
    <name evidence="1" type="ORF">CYJ86_00860</name>
</gene>
<dbReference type="Proteomes" id="UP000234740">
    <property type="component" value="Unassembled WGS sequence"/>
</dbReference>
<reference evidence="1 2" key="1">
    <citation type="submission" date="2017-12" db="EMBL/GenBank/DDBJ databases">
        <title>Phylogenetic diversity of female urinary microbiome.</title>
        <authorList>
            <person name="Thomas-White K."/>
            <person name="Wolfe A.J."/>
        </authorList>
    </citation>
    <scope>NUCLEOTIDE SEQUENCE [LARGE SCALE GENOMIC DNA]</scope>
    <source>
        <strain evidence="1 2">UMB0099</strain>
    </source>
</reference>
<accession>A0AB36X3Y7</accession>
<evidence type="ECO:0008006" key="3">
    <source>
        <dbReference type="Google" id="ProtNLM"/>
    </source>
</evidence>
<organism evidence="1 2">
    <name type="scientific">Lactobacillus gasseri</name>
    <dbReference type="NCBI Taxonomy" id="1596"/>
    <lineage>
        <taxon>Bacteria</taxon>
        <taxon>Bacillati</taxon>
        <taxon>Bacillota</taxon>
        <taxon>Bacilli</taxon>
        <taxon>Lactobacillales</taxon>
        <taxon>Lactobacillaceae</taxon>
        <taxon>Lactobacillus</taxon>
    </lineage>
</organism>
<evidence type="ECO:0000313" key="1">
    <source>
        <dbReference type="EMBL" id="PKZ91063.1"/>
    </source>
</evidence>
<sequence length="82" mass="9539">MEIIDKTKDKKEEQWQLGDVVSDGEHYGLIVKDHKKDYTVMSLDLKDDKSYDANHSFSSPYLVILQDTLSDWHKVNAKLVIE</sequence>
<proteinExistence type="predicted"/>
<evidence type="ECO:0000313" key="2">
    <source>
        <dbReference type="Proteomes" id="UP000234740"/>
    </source>
</evidence>
<comment type="caution">
    <text evidence="1">The sequence shown here is derived from an EMBL/GenBank/DDBJ whole genome shotgun (WGS) entry which is preliminary data.</text>
</comment>
<name>A0AB36X3Y7_LACGS</name>
<dbReference type="AlphaFoldDB" id="A0AB36X3Y7"/>
<dbReference type="EMBL" id="PKKC01000001">
    <property type="protein sequence ID" value="PKZ91063.1"/>
    <property type="molecule type" value="Genomic_DNA"/>
</dbReference>
<protein>
    <recommendedName>
        <fullName evidence="3">DUF1642 domain-containing protein</fullName>
    </recommendedName>
</protein>
<dbReference type="RefSeq" id="WP_101890511.1">
    <property type="nucleotide sequence ID" value="NZ_PKKC01000001.1"/>
</dbReference>